<feature type="transmembrane region" description="Helical" evidence="7">
    <location>
        <begin position="36"/>
        <end position="60"/>
    </location>
</feature>
<dbReference type="Pfam" id="PF04178">
    <property type="entry name" value="Got1"/>
    <property type="match status" value="1"/>
</dbReference>
<dbReference type="PANTHER" id="PTHR21493:SF9">
    <property type="entry name" value="GOLGI TRANSPORT PROTEIN 1-RELATED"/>
    <property type="match status" value="1"/>
</dbReference>
<proteinExistence type="inferred from homology"/>
<keyword evidence="5 7" id="KW-0472">Membrane</keyword>
<protein>
    <recommendedName>
        <fullName evidence="10">Vesicle transport protein GOT1A</fullName>
    </recommendedName>
</protein>
<comment type="subcellular location">
    <subcellularLocation>
        <location evidence="1">Golgi apparatus membrane</location>
        <topology evidence="1">Multi-pass membrane protein</topology>
    </subcellularLocation>
</comment>
<dbReference type="EMBL" id="CAJZBQ010000043">
    <property type="protein sequence ID" value="CAG9327327.1"/>
    <property type="molecule type" value="Genomic_DNA"/>
</dbReference>
<keyword evidence="4" id="KW-0333">Golgi apparatus</keyword>
<accession>A0AAU9JH11</accession>
<comment type="similarity">
    <text evidence="6">Belongs to the GOT1 family.</text>
</comment>
<evidence type="ECO:0008006" key="10">
    <source>
        <dbReference type="Google" id="ProtNLM"/>
    </source>
</evidence>
<dbReference type="AlphaFoldDB" id="A0AAU9JH11"/>
<name>A0AAU9JH11_9CILI</name>
<dbReference type="GO" id="GO:0006888">
    <property type="term" value="P:endoplasmic reticulum to Golgi vesicle-mediated transport"/>
    <property type="evidence" value="ECO:0007669"/>
    <property type="project" value="InterPro"/>
</dbReference>
<keyword evidence="2 7" id="KW-0812">Transmembrane</keyword>
<evidence type="ECO:0000313" key="8">
    <source>
        <dbReference type="EMBL" id="CAG9327327.1"/>
    </source>
</evidence>
<dbReference type="Proteomes" id="UP001162131">
    <property type="component" value="Unassembled WGS sequence"/>
</dbReference>
<keyword evidence="9" id="KW-1185">Reference proteome</keyword>
<organism evidence="8 9">
    <name type="scientific">Blepharisma stoltei</name>
    <dbReference type="NCBI Taxonomy" id="1481888"/>
    <lineage>
        <taxon>Eukaryota</taxon>
        <taxon>Sar</taxon>
        <taxon>Alveolata</taxon>
        <taxon>Ciliophora</taxon>
        <taxon>Postciliodesmatophora</taxon>
        <taxon>Heterotrichea</taxon>
        <taxon>Heterotrichida</taxon>
        <taxon>Blepharismidae</taxon>
        <taxon>Blepharisma</taxon>
    </lineage>
</organism>
<reference evidence="8" key="1">
    <citation type="submission" date="2021-09" db="EMBL/GenBank/DDBJ databases">
        <authorList>
            <consortium name="AG Swart"/>
            <person name="Singh M."/>
            <person name="Singh A."/>
            <person name="Seah K."/>
            <person name="Emmerich C."/>
        </authorList>
    </citation>
    <scope>NUCLEOTIDE SEQUENCE</scope>
    <source>
        <strain evidence="8">ATCC30299</strain>
    </source>
</reference>
<dbReference type="GO" id="GO:0005829">
    <property type="term" value="C:cytosol"/>
    <property type="evidence" value="ECO:0007669"/>
    <property type="project" value="GOC"/>
</dbReference>
<evidence type="ECO:0000313" key="9">
    <source>
        <dbReference type="Proteomes" id="UP001162131"/>
    </source>
</evidence>
<evidence type="ECO:0000256" key="4">
    <source>
        <dbReference type="ARBA" id="ARBA00023034"/>
    </source>
</evidence>
<evidence type="ECO:0000256" key="3">
    <source>
        <dbReference type="ARBA" id="ARBA00022989"/>
    </source>
</evidence>
<dbReference type="PANTHER" id="PTHR21493">
    <property type="entry name" value="CGI-141-RELATED/LIPASE CONTAINING PROTEIN"/>
    <property type="match status" value="1"/>
</dbReference>
<dbReference type="GO" id="GO:0042147">
    <property type="term" value="P:retrograde transport, endosome to Golgi"/>
    <property type="evidence" value="ECO:0007669"/>
    <property type="project" value="InterPro"/>
</dbReference>
<sequence>MYLSNSKKSGGSILTLAGLFCYLLGLIFVFDRFFLIIGNLLFTGGTCYIAGTATLLSFFFKPSKLKGSACYFIGFFLIICNWTILGTFIQLFGFFYLFRDFVPQLYSSSKYIPGVGSYICNSPFIHELVGKISGQGKATSV</sequence>
<evidence type="ECO:0000256" key="7">
    <source>
        <dbReference type="SAM" id="Phobius"/>
    </source>
</evidence>
<evidence type="ECO:0000256" key="1">
    <source>
        <dbReference type="ARBA" id="ARBA00004653"/>
    </source>
</evidence>
<gene>
    <name evidence="8" type="ORF">BSTOLATCC_MIC43366</name>
</gene>
<evidence type="ECO:0000256" key="6">
    <source>
        <dbReference type="ARBA" id="ARBA00025799"/>
    </source>
</evidence>
<dbReference type="GO" id="GO:0000139">
    <property type="term" value="C:Golgi membrane"/>
    <property type="evidence" value="ECO:0007669"/>
    <property type="project" value="UniProtKB-SubCell"/>
</dbReference>
<evidence type="ECO:0000256" key="5">
    <source>
        <dbReference type="ARBA" id="ARBA00023136"/>
    </source>
</evidence>
<feature type="transmembrane region" description="Helical" evidence="7">
    <location>
        <begin position="12"/>
        <end position="30"/>
    </location>
</feature>
<evidence type="ECO:0000256" key="2">
    <source>
        <dbReference type="ARBA" id="ARBA00022692"/>
    </source>
</evidence>
<dbReference type="InterPro" id="IPR045176">
    <property type="entry name" value="Got1"/>
</dbReference>
<feature type="transmembrane region" description="Helical" evidence="7">
    <location>
        <begin position="72"/>
        <end position="98"/>
    </location>
</feature>
<dbReference type="InterPro" id="IPR007305">
    <property type="entry name" value="Vesicle_transpt_Got1/SFT2"/>
</dbReference>
<comment type="caution">
    <text evidence="8">The sequence shown here is derived from an EMBL/GenBank/DDBJ whole genome shotgun (WGS) entry which is preliminary data.</text>
</comment>
<keyword evidence="3 7" id="KW-1133">Transmembrane helix</keyword>